<organism evidence="2 3">
    <name type="scientific">Glycine soja</name>
    <name type="common">Wild soybean</name>
    <dbReference type="NCBI Taxonomy" id="3848"/>
    <lineage>
        <taxon>Eukaryota</taxon>
        <taxon>Viridiplantae</taxon>
        <taxon>Streptophyta</taxon>
        <taxon>Embryophyta</taxon>
        <taxon>Tracheophyta</taxon>
        <taxon>Spermatophyta</taxon>
        <taxon>Magnoliopsida</taxon>
        <taxon>eudicotyledons</taxon>
        <taxon>Gunneridae</taxon>
        <taxon>Pentapetalae</taxon>
        <taxon>rosids</taxon>
        <taxon>fabids</taxon>
        <taxon>Fabales</taxon>
        <taxon>Fabaceae</taxon>
        <taxon>Papilionoideae</taxon>
        <taxon>50 kb inversion clade</taxon>
        <taxon>NPAAA clade</taxon>
        <taxon>indigoferoid/millettioid clade</taxon>
        <taxon>Phaseoleae</taxon>
        <taxon>Glycine</taxon>
        <taxon>Glycine subgen. Soja</taxon>
    </lineage>
</organism>
<keyword evidence="3" id="KW-1185">Reference proteome</keyword>
<comment type="caution">
    <text evidence="2">The sequence shown here is derived from an EMBL/GenBank/DDBJ whole genome shotgun (WGS) entry which is preliminary data.</text>
</comment>
<feature type="region of interest" description="Disordered" evidence="1">
    <location>
        <begin position="15"/>
        <end position="85"/>
    </location>
</feature>
<reference evidence="2 3" key="1">
    <citation type="submission" date="2018-09" db="EMBL/GenBank/DDBJ databases">
        <title>A high-quality reference genome of wild soybean provides a powerful tool to mine soybean genomes.</title>
        <authorList>
            <person name="Xie M."/>
            <person name="Chung C.Y.L."/>
            <person name="Li M.-W."/>
            <person name="Wong F.-L."/>
            <person name="Chan T.-F."/>
            <person name="Lam H.-M."/>
        </authorList>
    </citation>
    <scope>NUCLEOTIDE SEQUENCE [LARGE SCALE GENOMIC DNA]</scope>
    <source>
        <strain evidence="3">cv. W05</strain>
        <tissue evidence="2">Hypocotyl of etiolated seedlings</tissue>
    </source>
</reference>
<feature type="compositionally biased region" description="Pro residues" evidence="1">
    <location>
        <begin position="21"/>
        <end position="30"/>
    </location>
</feature>
<dbReference type="AlphaFoldDB" id="A0A445F099"/>
<gene>
    <name evidence="2" type="ORF">D0Y65_053001</name>
</gene>
<name>A0A445F099_GLYSO</name>
<feature type="compositionally biased region" description="Low complexity" evidence="1">
    <location>
        <begin position="31"/>
        <end position="47"/>
    </location>
</feature>
<accession>A0A445F099</accession>
<feature type="compositionally biased region" description="Polar residues" evidence="1">
    <location>
        <begin position="56"/>
        <end position="70"/>
    </location>
</feature>
<evidence type="ECO:0000256" key="1">
    <source>
        <dbReference type="SAM" id="MobiDB-lite"/>
    </source>
</evidence>
<dbReference type="Proteomes" id="UP000289340">
    <property type="component" value="Chromosome 20"/>
</dbReference>
<evidence type="ECO:0000313" key="3">
    <source>
        <dbReference type="Proteomes" id="UP000289340"/>
    </source>
</evidence>
<dbReference type="EMBL" id="QZWG01000020">
    <property type="protein sequence ID" value="RZB42242.1"/>
    <property type="molecule type" value="Genomic_DNA"/>
</dbReference>
<evidence type="ECO:0000313" key="2">
    <source>
        <dbReference type="EMBL" id="RZB42242.1"/>
    </source>
</evidence>
<proteinExistence type="predicted"/>
<protein>
    <submittedName>
        <fullName evidence="2">Uncharacterized protein</fullName>
    </submittedName>
</protein>
<sequence>MSLATFSRRLPLRSLTLSPPWLSPSSPPPTSGSSTVASTTSSTVVPPCALAANSPLRESSPTRSMSSVAASLTPGPRPRHWPMGEGCQSDGGFNVGREVWEELKGLEKGLPRFEGSTQLMDEYFGKRAIDGVVVPRKGMGHASRDTTNARDRNAQEDYPRLSVAVAGDWKFDVYMGIDKFVHGMIDGVQKITALNG</sequence>